<dbReference type="GO" id="GO:0008237">
    <property type="term" value="F:metallopeptidase activity"/>
    <property type="evidence" value="ECO:0007669"/>
    <property type="project" value="UniProtKB-KW"/>
</dbReference>
<keyword evidence="3" id="KW-1185">Reference proteome</keyword>
<evidence type="ECO:0000313" key="2">
    <source>
        <dbReference type="EMBL" id="WCC79099.1"/>
    </source>
</evidence>
<proteinExistence type="predicted"/>
<dbReference type="NCBIfam" id="TIGR03624">
    <property type="entry name" value="putative hydrolase"/>
    <property type="match status" value="1"/>
</dbReference>
<dbReference type="InterPro" id="IPR018766">
    <property type="entry name" value="Zinicin_2"/>
</dbReference>
<evidence type="ECO:0000256" key="1">
    <source>
        <dbReference type="SAM" id="MobiDB-lite"/>
    </source>
</evidence>
<keyword evidence="2" id="KW-0482">Metalloprotease</keyword>
<dbReference type="EMBL" id="CP115668">
    <property type="protein sequence ID" value="WCC79099.1"/>
    <property type="molecule type" value="Genomic_DNA"/>
</dbReference>
<name>A0ABY7QX08_9ACTN</name>
<dbReference type="Gene3D" id="1.20.150.30">
    <property type="entry name" value="Zincin-like metallopeptidase, N-terminal domain"/>
    <property type="match status" value="1"/>
</dbReference>
<evidence type="ECO:0000313" key="3">
    <source>
        <dbReference type="Proteomes" id="UP001212097"/>
    </source>
</evidence>
<reference evidence="2 3" key="1">
    <citation type="submission" date="2023-01" db="EMBL/GenBank/DDBJ databases">
        <authorList>
            <person name="Lee S.H."/>
            <person name="Jung H.S."/>
            <person name="Yun J.U."/>
        </authorList>
    </citation>
    <scope>NUCLEOTIDE SEQUENCE [LARGE SCALE GENOMIC DNA]</scope>
    <source>
        <strain evidence="2 3">CBA3108</strain>
    </source>
</reference>
<accession>A0ABY7QX08</accession>
<dbReference type="PANTHER" id="PTHR39420:SF2">
    <property type="entry name" value="HYDROLASE"/>
    <property type="match status" value="1"/>
</dbReference>
<gene>
    <name evidence="2" type="ORF">O6R08_05870</name>
</gene>
<dbReference type="InterPro" id="IPR042271">
    <property type="entry name" value="Zinicin_2_N"/>
</dbReference>
<feature type="region of interest" description="Disordered" evidence="1">
    <location>
        <begin position="416"/>
        <end position="437"/>
    </location>
</feature>
<reference evidence="2 3" key="2">
    <citation type="submission" date="2023-06" db="EMBL/GenBank/DDBJ databases">
        <title>The Gram-positive Non-spore-bearing Anaerobic Bacilli of Human Feces.</title>
        <authorList>
            <person name="Eggerth A.H."/>
        </authorList>
    </citation>
    <scope>NUCLEOTIDE SEQUENCE [LARGE SCALE GENOMIC DNA]</scope>
    <source>
        <strain evidence="2 3">CBA3108</strain>
    </source>
</reference>
<organism evidence="2 3">
    <name type="scientific">Cutibacterium equinum</name>
    <dbReference type="NCBI Taxonomy" id="3016342"/>
    <lineage>
        <taxon>Bacteria</taxon>
        <taxon>Bacillati</taxon>
        <taxon>Actinomycetota</taxon>
        <taxon>Actinomycetes</taxon>
        <taxon>Propionibacteriales</taxon>
        <taxon>Propionibacteriaceae</taxon>
        <taxon>Cutibacterium</taxon>
    </lineage>
</organism>
<dbReference type="Proteomes" id="UP001212097">
    <property type="component" value="Chromosome"/>
</dbReference>
<keyword evidence="2" id="KW-0378">Hydrolase</keyword>
<protein>
    <submittedName>
        <fullName evidence="2">Zinc-dependent metalloprotease</fullName>
    </submittedName>
</protein>
<dbReference type="SUPFAM" id="SSF55486">
    <property type="entry name" value="Metalloproteases ('zincins'), catalytic domain"/>
    <property type="match status" value="1"/>
</dbReference>
<dbReference type="Pfam" id="PF10103">
    <property type="entry name" value="Zincin_2"/>
    <property type="match status" value="1"/>
</dbReference>
<dbReference type="PANTHER" id="PTHR39420">
    <property type="match status" value="1"/>
</dbReference>
<keyword evidence="2" id="KW-0645">Protease</keyword>
<sequence>MNDGPQNPGQPDPEEMAEQLRRMMEQLGLPANGDLSSFMTQLSQMLASGGPVVFGAPGSDPSEGPVDWSHIKDMARHFTASHGPDPTPGQQERMALLDASRLADSWLDRECEFAQVNTPPACWSRAEWIEHTFSSWQSVVEPVLVSLTEAMTGLMSPDGPDDPMAAFTQMMGPVLRRMSAMLYGAQLAQGLGELSTSTVTGTEIGLQVLSVPQVVLLPTNIAASWNDLDLDPRDVELYLVLRESARQRLFNAVSWLGPQLLALVEHYAREIRIDSSAIEDAIDIDDLSHLTPEKAQDMAERLQGRLFEPTRTPEQEGVLARLETLLALIEGWVDEVTFQVARTWLPSHDQLAEAVRRRRATSGPAEVFFQSLLGLELRPRRVRDAANLWAALRDARGTLGRDQVWNHPDLVPTAADLDDPLGYVSGDRQGPAEGGDDLDAELEKLLRDHGQDD</sequence>
<dbReference type="RefSeq" id="WP_271417305.1">
    <property type="nucleotide sequence ID" value="NZ_CP115668.1"/>
</dbReference>